<comment type="caution">
    <text evidence="1">The sequence shown here is derived from an EMBL/GenBank/DDBJ whole genome shotgun (WGS) entry which is preliminary data.</text>
</comment>
<evidence type="ECO:0008006" key="3">
    <source>
        <dbReference type="Google" id="ProtNLM"/>
    </source>
</evidence>
<dbReference type="AlphaFoldDB" id="A0ABD0S473"/>
<gene>
    <name evidence="1" type="ORF">ABMA28_017257</name>
</gene>
<evidence type="ECO:0000313" key="2">
    <source>
        <dbReference type="Proteomes" id="UP001549921"/>
    </source>
</evidence>
<dbReference type="Proteomes" id="UP001549921">
    <property type="component" value="Unassembled WGS sequence"/>
</dbReference>
<proteinExistence type="predicted"/>
<protein>
    <recommendedName>
        <fullName evidence="3">Reverse transcriptase</fullName>
    </recommendedName>
</protein>
<evidence type="ECO:0000313" key="1">
    <source>
        <dbReference type="EMBL" id="KAL0803256.1"/>
    </source>
</evidence>
<name>A0ABD0S473_LOXSC</name>
<accession>A0ABD0S473</accession>
<reference evidence="1 2" key="1">
    <citation type="submission" date="2024-06" db="EMBL/GenBank/DDBJ databases">
        <title>A chromosome-level genome assembly of beet webworm, Loxostege sticticalis.</title>
        <authorList>
            <person name="Zhang Y."/>
        </authorList>
    </citation>
    <scope>NUCLEOTIDE SEQUENCE [LARGE SCALE GENOMIC DNA]</scope>
    <source>
        <strain evidence="1">AQ028</strain>
        <tissue evidence="1">Male pupae</tissue>
    </source>
</reference>
<sequence>MAKRVIRAYCTVSREAACALAGTPPWELEAEVLAEVYHRTAAARRSGNPPARQEIEHWRKEARDAIIDKWSDQLQDPGAGHRTVLALQPVLRAWIERHRGFLPYRMVQVLTGHGCFGKYLHNIGRESTAGCHHCGSDTDTAQHTLEECPAWAGQRVALTAAIGLDLSLPTVVKTIVDNDTGFDAFKTFCESVMLEKEMAERAREEDPLADPIRRRRTGRRRRAFARNLI</sequence>
<dbReference type="EMBL" id="JBEDNZ010000050">
    <property type="protein sequence ID" value="KAL0803256.1"/>
    <property type="molecule type" value="Genomic_DNA"/>
</dbReference>
<organism evidence="1 2">
    <name type="scientific">Loxostege sticticalis</name>
    <name type="common">Beet webworm moth</name>
    <dbReference type="NCBI Taxonomy" id="481309"/>
    <lineage>
        <taxon>Eukaryota</taxon>
        <taxon>Metazoa</taxon>
        <taxon>Ecdysozoa</taxon>
        <taxon>Arthropoda</taxon>
        <taxon>Hexapoda</taxon>
        <taxon>Insecta</taxon>
        <taxon>Pterygota</taxon>
        <taxon>Neoptera</taxon>
        <taxon>Endopterygota</taxon>
        <taxon>Lepidoptera</taxon>
        <taxon>Glossata</taxon>
        <taxon>Ditrysia</taxon>
        <taxon>Pyraloidea</taxon>
        <taxon>Crambidae</taxon>
        <taxon>Pyraustinae</taxon>
        <taxon>Loxostege</taxon>
    </lineage>
</organism>